<dbReference type="InterPro" id="IPR025452">
    <property type="entry name" value="DUF4218"/>
</dbReference>
<evidence type="ECO:0000313" key="4">
    <source>
        <dbReference type="Proteomes" id="UP001237642"/>
    </source>
</evidence>
<comment type="caution">
    <text evidence="3">The sequence shown here is derived from an EMBL/GenBank/DDBJ whole genome shotgun (WGS) entry which is preliminary data.</text>
</comment>
<organism evidence="3 4">
    <name type="scientific">Heracleum sosnowskyi</name>
    <dbReference type="NCBI Taxonomy" id="360622"/>
    <lineage>
        <taxon>Eukaryota</taxon>
        <taxon>Viridiplantae</taxon>
        <taxon>Streptophyta</taxon>
        <taxon>Embryophyta</taxon>
        <taxon>Tracheophyta</taxon>
        <taxon>Spermatophyta</taxon>
        <taxon>Magnoliopsida</taxon>
        <taxon>eudicotyledons</taxon>
        <taxon>Gunneridae</taxon>
        <taxon>Pentapetalae</taxon>
        <taxon>asterids</taxon>
        <taxon>campanulids</taxon>
        <taxon>Apiales</taxon>
        <taxon>Apiaceae</taxon>
        <taxon>Apioideae</taxon>
        <taxon>apioid superclade</taxon>
        <taxon>Tordylieae</taxon>
        <taxon>Tordyliinae</taxon>
        <taxon>Heracleum</taxon>
    </lineage>
</organism>
<evidence type="ECO:0008006" key="5">
    <source>
        <dbReference type="Google" id="ProtNLM"/>
    </source>
</evidence>
<dbReference type="Pfam" id="PF13963">
    <property type="entry name" value="Transpos_assoc"/>
    <property type="match status" value="1"/>
</dbReference>
<reference evidence="3" key="1">
    <citation type="submission" date="2023-02" db="EMBL/GenBank/DDBJ databases">
        <title>Genome of toxic invasive species Heracleum sosnowskyi carries increased number of genes despite the absence of recent whole-genome duplications.</title>
        <authorList>
            <person name="Schelkunov M."/>
            <person name="Shtratnikova V."/>
            <person name="Makarenko M."/>
            <person name="Klepikova A."/>
            <person name="Omelchenko D."/>
            <person name="Novikova G."/>
            <person name="Obukhova E."/>
            <person name="Bogdanov V."/>
            <person name="Penin A."/>
            <person name="Logacheva M."/>
        </authorList>
    </citation>
    <scope>NUCLEOTIDE SEQUENCE</scope>
    <source>
        <strain evidence="3">Hsosn_3</strain>
        <tissue evidence="3">Leaf</tissue>
    </source>
</reference>
<keyword evidence="4" id="KW-1185">Reference proteome</keyword>
<dbReference type="EMBL" id="JAUIZM010000008">
    <property type="protein sequence ID" value="KAK1367598.1"/>
    <property type="molecule type" value="Genomic_DNA"/>
</dbReference>
<dbReference type="Proteomes" id="UP001237642">
    <property type="component" value="Unassembled WGS sequence"/>
</dbReference>
<evidence type="ECO:0000259" key="1">
    <source>
        <dbReference type="Pfam" id="PF13960"/>
    </source>
</evidence>
<dbReference type="Pfam" id="PF13960">
    <property type="entry name" value="DUF4218"/>
    <property type="match status" value="1"/>
</dbReference>
<gene>
    <name evidence="3" type="ORF">POM88_033690</name>
</gene>
<dbReference type="AlphaFoldDB" id="A0AAD8HIZ4"/>
<feature type="domain" description="Transposase-associated" evidence="2">
    <location>
        <begin position="8"/>
        <end position="74"/>
    </location>
</feature>
<name>A0AAD8HIZ4_9APIA</name>
<feature type="domain" description="DUF4218" evidence="1">
    <location>
        <begin position="244"/>
        <end position="289"/>
    </location>
</feature>
<proteinExistence type="predicted"/>
<evidence type="ECO:0000259" key="2">
    <source>
        <dbReference type="Pfam" id="PF13963"/>
    </source>
</evidence>
<sequence length="298" mass="34339">MDNVDYIWINLPKYNQGYIKGIKAFIKNAFPELAVGDEMTCPYKNCKNIKWHRKDLVYDHLICSGPSPLYATWIVEKAQVPVPNYESSDDDMDLEDNINFGDNLDEMLHRTSGPNADAKKFYSHLEEGKLPLYPDLEELGIRKLLHPVKSSDGKYLEIRAAIFDMTNIEKDLFRSVLKNAKLPYGSASNISRFVHMKERKVSGYKSHDAHFVLHYLLQFAVKKSSKPMVAIPLIRLGAFLRAIWSKVIDLSEVHKLQQEIVEIICQFETIFTQAFFDIMVHLLIHLCRELAYVSTLVV</sequence>
<accession>A0AAD8HIZ4</accession>
<protein>
    <recommendedName>
        <fullName evidence="5">Transposase</fullName>
    </recommendedName>
</protein>
<dbReference type="PANTHER" id="PTHR48258:SF8">
    <property type="entry name" value="DUF4216 DOMAIN-CONTAINING PROTEIN"/>
    <property type="match status" value="1"/>
</dbReference>
<dbReference type="InterPro" id="IPR029480">
    <property type="entry name" value="Transpos_assoc"/>
</dbReference>
<evidence type="ECO:0000313" key="3">
    <source>
        <dbReference type="EMBL" id="KAK1367598.1"/>
    </source>
</evidence>
<dbReference type="PANTHER" id="PTHR48258">
    <property type="entry name" value="DUF4218 DOMAIN-CONTAINING PROTEIN-RELATED"/>
    <property type="match status" value="1"/>
</dbReference>
<reference evidence="3" key="2">
    <citation type="submission" date="2023-05" db="EMBL/GenBank/DDBJ databases">
        <authorList>
            <person name="Schelkunov M.I."/>
        </authorList>
    </citation>
    <scope>NUCLEOTIDE SEQUENCE</scope>
    <source>
        <strain evidence="3">Hsosn_3</strain>
        <tissue evidence="3">Leaf</tissue>
    </source>
</reference>